<feature type="region of interest" description="Disordered" evidence="3">
    <location>
        <begin position="54"/>
        <end position="103"/>
    </location>
</feature>
<dbReference type="PANTHER" id="PTHR35603">
    <property type="match status" value="1"/>
</dbReference>
<name>A0A1W1X357_9NEIS</name>
<feature type="domain" description="Glycine zipper 2TM" evidence="4">
    <location>
        <begin position="134"/>
        <end position="175"/>
    </location>
</feature>
<accession>A0A1W1X357</accession>
<keyword evidence="6" id="KW-1185">Reference proteome</keyword>
<dbReference type="InterPro" id="IPR008816">
    <property type="entry name" value="Gly_zipper_2TM_dom"/>
</dbReference>
<dbReference type="Pfam" id="PF05433">
    <property type="entry name" value="Rick_17kDa_Anti"/>
    <property type="match status" value="1"/>
</dbReference>
<dbReference type="AlphaFoldDB" id="A0A1W1X357"/>
<comment type="subcellular location">
    <subcellularLocation>
        <location evidence="1">Membrane</location>
    </subcellularLocation>
</comment>
<keyword evidence="5" id="KW-0449">Lipoprotein</keyword>
<evidence type="ECO:0000313" key="5">
    <source>
        <dbReference type="EMBL" id="SMC18158.1"/>
    </source>
</evidence>
<dbReference type="GO" id="GO:0019867">
    <property type="term" value="C:outer membrane"/>
    <property type="evidence" value="ECO:0007669"/>
    <property type="project" value="InterPro"/>
</dbReference>
<protein>
    <submittedName>
        <fullName evidence="5">Outer membrane lipoprotein SlyB</fullName>
    </submittedName>
</protein>
<evidence type="ECO:0000256" key="3">
    <source>
        <dbReference type="SAM" id="MobiDB-lite"/>
    </source>
</evidence>
<feature type="compositionally biased region" description="Pro residues" evidence="3">
    <location>
        <begin position="56"/>
        <end position="82"/>
    </location>
</feature>
<dbReference type="OrthoDB" id="5298735at2"/>
<dbReference type="STRING" id="1121001.SAMN02745857_00493"/>
<reference evidence="5 6" key="1">
    <citation type="submission" date="2017-04" db="EMBL/GenBank/DDBJ databases">
        <authorList>
            <person name="Afonso C.L."/>
            <person name="Miller P.J."/>
            <person name="Scott M.A."/>
            <person name="Spackman E."/>
            <person name="Goraichik I."/>
            <person name="Dimitrov K.M."/>
            <person name="Suarez D.L."/>
            <person name="Swayne D.E."/>
        </authorList>
    </citation>
    <scope>NUCLEOTIDE SEQUENCE [LARGE SCALE GENOMIC DNA]</scope>
    <source>
        <strain evidence="5 6">DSM 23236</strain>
    </source>
</reference>
<evidence type="ECO:0000256" key="2">
    <source>
        <dbReference type="ARBA" id="ARBA00023136"/>
    </source>
</evidence>
<dbReference type="InterPro" id="IPR051407">
    <property type="entry name" value="Bact_OM_lipoprot/Surf_antigen"/>
</dbReference>
<dbReference type="Proteomes" id="UP000192761">
    <property type="component" value="Unassembled WGS sequence"/>
</dbReference>
<gene>
    <name evidence="5" type="ORF">SAMN02745857_00493</name>
</gene>
<keyword evidence="2" id="KW-0472">Membrane</keyword>
<sequence>MSTPQTHPLILTAAGAVILASGVGVAHWLGWVGNAPAAPATQASAPAAQVTALPATPLPTLPPTLAPTPVPTPTAAPTPVPTRKPKPHHPKPTALPPATGGVVAPPTPVREVCSSCGRVASVRSVEHTGEATGGGAVVGGVVGGVVGHQIGKGRGNDVATVLGAIGGAVLGHQVEKQVKKTTSYEVSVVFDDGSERSFSYKEPPPFAAGERVRLRDGQLTTD</sequence>
<evidence type="ECO:0000256" key="1">
    <source>
        <dbReference type="ARBA" id="ARBA00004370"/>
    </source>
</evidence>
<evidence type="ECO:0000313" key="6">
    <source>
        <dbReference type="Proteomes" id="UP000192761"/>
    </source>
</evidence>
<evidence type="ECO:0000259" key="4">
    <source>
        <dbReference type="Pfam" id="PF05433"/>
    </source>
</evidence>
<dbReference type="RefSeq" id="WP_139798608.1">
    <property type="nucleotide sequence ID" value="NZ_FWXD01000002.1"/>
</dbReference>
<dbReference type="PANTHER" id="PTHR35603:SF2">
    <property type="entry name" value="OUTER MEMBRANE LIPOPROTEIN"/>
    <property type="match status" value="1"/>
</dbReference>
<feature type="region of interest" description="Disordered" evidence="3">
    <location>
        <begin position="195"/>
        <end position="222"/>
    </location>
</feature>
<organism evidence="5 6">
    <name type="scientific">Andreprevotia lacus DSM 23236</name>
    <dbReference type="NCBI Taxonomy" id="1121001"/>
    <lineage>
        <taxon>Bacteria</taxon>
        <taxon>Pseudomonadati</taxon>
        <taxon>Pseudomonadota</taxon>
        <taxon>Betaproteobacteria</taxon>
        <taxon>Neisseriales</taxon>
        <taxon>Chitinibacteraceae</taxon>
        <taxon>Andreprevotia</taxon>
    </lineage>
</organism>
<dbReference type="EMBL" id="FWXD01000002">
    <property type="protein sequence ID" value="SMC18158.1"/>
    <property type="molecule type" value="Genomic_DNA"/>
</dbReference>
<proteinExistence type="predicted"/>